<dbReference type="PANTHER" id="PTHR24124:SF14">
    <property type="entry name" value="CHROMOSOME UNDETERMINED SCAFFOLD_25, WHOLE GENOME SHOTGUN SEQUENCE"/>
    <property type="match status" value="1"/>
</dbReference>
<dbReference type="EMBL" id="MLAK01000729">
    <property type="protein sequence ID" value="OHT06312.1"/>
    <property type="molecule type" value="Genomic_DNA"/>
</dbReference>
<keyword evidence="1" id="KW-0677">Repeat</keyword>
<dbReference type="PROSITE" id="PS50088">
    <property type="entry name" value="ANK_REPEAT"/>
    <property type="match status" value="2"/>
</dbReference>
<evidence type="ECO:0000256" key="1">
    <source>
        <dbReference type="ARBA" id="ARBA00022737"/>
    </source>
</evidence>
<organism evidence="4 5">
    <name type="scientific">Tritrichomonas foetus</name>
    <dbReference type="NCBI Taxonomy" id="1144522"/>
    <lineage>
        <taxon>Eukaryota</taxon>
        <taxon>Metamonada</taxon>
        <taxon>Parabasalia</taxon>
        <taxon>Tritrichomonadida</taxon>
        <taxon>Tritrichomonadidae</taxon>
        <taxon>Tritrichomonas</taxon>
    </lineage>
</organism>
<dbReference type="InterPro" id="IPR036770">
    <property type="entry name" value="Ankyrin_rpt-contain_sf"/>
</dbReference>
<dbReference type="VEuPathDB" id="TrichDB:TRFO_25654"/>
<name>A0A1J4K608_9EUKA</name>
<dbReference type="InterPro" id="IPR002110">
    <property type="entry name" value="Ankyrin_rpt"/>
</dbReference>
<keyword evidence="5" id="KW-1185">Reference proteome</keyword>
<reference evidence="4" key="1">
    <citation type="submission" date="2016-10" db="EMBL/GenBank/DDBJ databases">
        <authorList>
            <person name="Benchimol M."/>
            <person name="Almeida L.G."/>
            <person name="Vasconcelos A.T."/>
            <person name="Perreira-Neves A."/>
            <person name="Rosa I.A."/>
            <person name="Tasca T."/>
            <person name="Bogo M.R."/>
            <person name="de Souza W."/>
        </authorList>
    </citation>
    <scope>NUCLEOTIDE SEQUENCE [LARGE SCALE GENOMIC DNA]</scope>
    <source>
        <strain evidence="4">K</strain>
    </source>
</reference>
<feature type="repeat" description="ANK" evidence="3">
    <location>
        <begin position="331"/>
        <end position="363"/>
    </location>
</feature>
<dbReference type="RefSeq" id="XP_068359448.1">
    <property type="nucleotide sequence ID" value="XM_068504492.1"/>
</dbReference>
<sequence>MDPKSYFSDVITLQNKMMDLDNSNISDFIEYSKVNFSQSKSKVLQLLISLRSLATARPFILMFARTIIFEFHEEIVTFFASDELTKIFLGNNSLLLALFDIGAVTIDSILKYSDSLNTFKFFFEQIQSNKNDYFCSKVDQIPMLYYFCQKIKYEEHHLCQIEGNNAERIAASIRFDDLNNFQYFTRSRPFNSKIMYSIYDTNGIVSCIWKMPTFLEYAAFYGSSKVFNYLLRLYDENDLYPEENVMEYAVAGGDREIIHQLEERNMTFTVQCLKNSITYFNKGIYDYIIRNSTNSEELSSYEIIFDSLSSYNIQSFMTFFTKDKLFLKNENNETLLHIAVKNGYYDIVEFLLNEFRDFDINAQDSYQRTPFLVSIMNENFEIMKLLFNQKSNDKNITDSLGQNALHYAAAIDNIEIFKYLLDKIPTIEDKVGNLPLHSAAIHGKLKILEFILENNFQSVYLLTKQKQTIMHLAAGNGHLDLVDYFIFIFQDEIGDFVNQPDKNGQTALHLAAINGKLDVVQALAGINEIKINITDVNVLK</sequence>
<dbReference type="GeneID" id="94839196"/>
<dbReference type="SUPFAM" id="SSF48403">
    <property type="entry name" value="Ankyrin repeat"/>
    <property type="match status" value="1"/>
</dbReference>
<dbReference type="PANTHER" id="PTHR24124">
    <property type="entry name" value="ANKYRIN REPEAT FAMILY A"/>
    <property type="match status" value="1"/>
</dbReference>
<comment type="caution">
    <text evidence="4">The sequence shown here is derived from an EMBL/GenBank/DDBJ whole genome shotgun (WGS) entry which is preliminary data.</text>
</comment>
<evidence type="ECO:0000313" key="4">
    <source>
        <dbReference type="EMBL" id="OHT06312.1"/>
    </source>
</evidence>
<gene>
    <name evidence="4" type="ORF">TRFO_25654</name>
</gene>
<dbReference type="SMART" id="SM00248">
    <property type="entry name" value="ANK"/>
    <property type="match status" value="8"/>
</dbReference>
<dbReference type="PROSITE" id="PS50297">
    <property type="entry name" value="ANK_REP_REGION"/>
    <property type="match status" value="2"/>
</dbReference>
<evidence type="ECO:0000313" key="5">
    <source>
        <dbReference type="Proteomes" id="UP000179807"/>
    </source>
</evidence>
<evidence type="ECO:0000256" key="3">
    <source>
        <dbReference type="PROSITE-ProRule" id="PRU00023"/>
    </source>
</evidence>
<feature type="repeat" description="ANK" evidence="3">
    <location>
        <begin position="503"/>
        <end position="523"/>
    </location>
</feature>
<evidence type="ECO:0000256" key="2">
    <source>
        <dbReference type="ARBA" id="ARBA00023043"/>
    </source>
</evidence>
<dbReference type="Proteomes" id="UP000179807">
    <property type="component" value="Unassembled WGS sequence"/>
</dbReference>
<keyword evidence="2 3" id="KW-0040">ANK repeat</keyword>
<dbReference type="GO" id="GO:0010468">
    <property type="term" value="P:regulation of gene expression"/>
    <property type="evidence" value="ECO:0007669"/>
    <property type="project" value="TreeGrafter"/>
</dbReference>
<dbReference type="AlphaFoldDB" id="A0A1J4K608"/>
<dbReference type="Pfam" id="PF12796">
    <property type="entry name" value="Ank_2"/>
    <property type="match status" value="2"/>
</dbReference>
<dbReference type="GO" id="GO:0005634">
    <property type="term" value="C:nucleus"/>
    <property type="evidence" value="ECO:0007669"/>
    <property type="project" value="TreeGrafter"/>
</dbReference>
<proteinExistence type="predicted"/>
<dbReference type="OrthoDB" id="303876at2759"/>
<accession>A0A1J4K608</accession>
<dbReference type="Pfam" id="PF13857">
    <property type="entry name" value="Ank_5"/>
    <property type="match status" value="1"/>
</dbReference>
<protein>
    <submittedName>
        <fullName evidence="4">Uncharacterized protein</fullName>
    </submittedName>
</protein>
<dbReference type="Gene3D" id="1.25.40.20">
    <property type="entry name" value="Ankyrin repeat-containing domain"/>
    <property type="match status" value="2"/>
</dbReference>